<evidence type="ECO:0000313" key="11">
    <source>
        <dbReference type="EMBL" id="KAF2015401.1"/>
    </source>
</evidence>
<evidence type="ECO:0000256" key="3">
    <source>
        <dbReference type="ARBA" id="ARBA00022763"/>
    </source>
</evidence>
<comment type="subcellular location">
    <subcellularLocation>
        <location evidence="1 7">Nucleus</location>
    </subcellularLocation>
</comment>
<dbReference type="GeneID" id="54285184"/>
<evidence type="ECO:0000313" key="12">
    <source>
        <dbReference type="Proteomes" id="UP000799778"/>
    </source>
</evidence>
<organism evidence="11 12">
    <name type="scientific">Aaosphaeria arxii CBS 175.79</name>
    <dbReference type="NCBI Taxonomy" id="1450172"/>
    <lineage>
        <taxon>Eukaryota</taxon>
        <taxon>Fungi</taxon>
        <taxon>Dikarya</taxon>
        <taxon>Ascomycota</taxon>
        <taxon>Pezizomycotina</taxon>
        <taxon>Dothideomycetes</taxon>
        <taxon>Pleosporomycetidae</taxon>
        <taxon>Pleosporales</taxon>
        <taxon>Pleosporales incertae sedis</taxon>
        <taxon>Aaosphaeria</taxon>
    </lineage>
</organism>
<keyword evidence="3 7" id="KW-0227">DNA damage</keyword>
<comment type="similarity">
    <text evidence="2 7">Belongs to the NSE4 family.</text>
</comment>
<feature type="domain" description="Nse4/EID protein Nse3/MAGE-binding" evidence="10">
    <location>
        <begin position="222"/>
        <end position="274"/>
    </location>
</feature>
<dbReference type="InterPro" id="IPR014854">
    <property type="entry name" value="Nse4_C"/>
</dbReference>
<evidence type="ECO:0000256" key="8">
    <source>
        <dbReference type="SAM" id="MobiDB-lite"/>
    </source>
</evidence>
<feature type="compositionally biased region" description="Basic and acidic residues" evidence="8">
    <location>
        <begin position="58"/>
        <end position="71"/>
    </location>
</feature>
<feature type="compositionally biased region" description="Polar residues" evidence="8">
    <location>
        <begin position="349"/>
        <end position="363"/>
    </location>
</feature>
<dbReference type="PANTHER" id="PTHR16140:SF0">
    <property type="entry name" value="NON-STRUCTURAL MAINTENANCE OF CHROMOSOMES ELEMENT 4"/>
    <property type="match status" value="1"/>
</dbReference>
<dbReference type="Proteomes" id="UP000799778">
    <property type="component" value="Unassembled WGS sequence"/>
</dbReference>
<feature type="compositionally biased region" description="Acidic residues" evidence="8">
    <location>
        <begin position="144"/>
        <end position="156"/>
    </location>
</feature>
<name>A0A6A5XRN0_9PLEO</name>
<dbReference type="PANTHER" id="PTHR16140">
    <property type="entry name" value="NON-STRUCTURAL MAINTENANCE OF CHROMOSOMES ELEMENT 4"/>
    <property type="match status" value="1"/>
</dbReference>
<keyword evidence="12" id="KW-1185">Reference proteome</keyword>
<evidence type="ECO:0000256" key="4">
    <source>
        <dbReference type="ARBA" id="ARBA00023172"/>
    </source>
</evidence>
<dbReference type="InterPro" id="IPR027786">
    <property type="entry name" value="Nse4/EID"/>
</dbReference>
<dbReference type="GO" id="GO:0006310">
    <property type="term" value="P:DNA recombination"/>
    <property type="evidence" value="ECO:0007669"/>
    <property type="project" value="UniProtKB-UniRule"/>
</dbReference>
<dbReference type="AlphaFoldDB" id="A0A6A5XRN0"/>
<proteinExistence type="inferred from homology"/>
<feature type="compositionally biased region" description="Low complexity" evidence="8">
    <location>
        <begin position="45"/>
        <end position="57"/>
    </location>
</feature>
<feature type="region of interest" description="Disordered" evidence="8">
    <location>
        <begin position="1"/>
        <end position="168"/>
    </location>
</feature>
<evidence type="ECO:0000256" key="6">
    <source>
        <dbReference type="ARBA" id="ARBA00023242"/>
    </source>
</evidence>
<dbReference type="RefSeq" id="XP_033383740.1">
    <property type="nucleotide sequence ID" value="XM_033527787.1"/>
</dbReference>
<dbReference type="Pfam" id="PF08743">
    <property type="entry name" value="Nse4_C"/>
    <property type="match status" value="1"/>
</dbReference>
<feature type="domain" description="Non-structural maintenance of chromosome element 4 C-terminal" evidence="9">
    <location>
        <begin position="421"/>
        <end position="508"/>
    </location>
</feature>
<dbReference type="GO" id="GO:0005634">
    <property type="term" value="C:nucleus"/>
    <property type="evidence" value="ECO:0007669"/>
    <property type="project" value="UniProtKB-SubCell"/>
</dbReference>
<feature type="compositionally biased region" description="Acidic residues" evidence="8">
    <location>
        <begin position="123"/>
        <end position="133"/>
    </location>
</feature>
<evidence type="ECO:0000259" key="9">
    <source>
        <dbReference type="Pfam" id="PF08743"/>
    </source>
</evidence>
<keyword evidence="4 7" id="KW-0233">DNA recombination</keyword>
<feature type="compositionally biased region" description="Polar residues" evidence="8">
    <location>
        <begin position="1"/>
        <end position="21"/>
    </location>
</feature>
<dbReference type="OrthoDB" id="361242at2759"/>
<feature type="region of interest" description="Disordered" evidence="8">
    <location>
        <begin position="327"/>
        <end position="363"/>
    </location>
</feature>
<gene>
    <name evidence="11" type="ORF">BU24DRAFT_421700</name>
</gene>
<comment type="subunit">
    <text evidence="7">Component of the SMC5-SMC6 complex.</text>
</comment>
<feature type="region of interest" description="Disordered" evidence="8">
    <location>
        <begin position="266"/>
        <end position="294"/>
    </location>
</feature>
<keyword evidence="5 7" id="KW-0234">DNA repair</keyword>
<evidence type="ECO:0000256" key="7">
    <source>
        <dbReference type="RuleBase" id="RU365071"/>
    </source>
</evidence>
<keyword evidence="6 7" id="KW-0539">Nucleus</keyword>
<feature type="compositionally biased region" description="Basic residues" evidence="8">
    <location>
        <begin position="100"/>
        <end position="109"/>
    </location>
</feature>
<evidence type="ECO:0000256" key="2">
    <source>
        <dbReference type="ARBA" id="ARBA00008997"/>
    </source>
</evidence>
<comment type="function">
    <text evidence="7">Component of the SMC5-SMC6 complex, that promotes sister chromatid alignment after DNA damage and facilitates double-stranded DNA breaks (DSBs) repair via homologous recombination between sister chromatids.</text>
</comment>
<evidence type="ECO:0000256" key="1">
    <source>
        <dbReference type="ARBA" id="ARBA00004123"/>
    </source>
</evidence>
<evidence type="ECO:0000256" key="5">
    <source>
        <dbReference type="ARBA" id="ARBA00023204"/>
    </source>
</evidence>
<protein>
    <recommendedName>
        <fullName evidence="7">Non-structural maintenance of chromosomes element 4</fullName>
    </recommendedName>
</protein>
<evidence type="ECO:0000259" key="10">
    <source>
        <dbReference type="Pfam" id="PF15412"/>
    </source>
</evidence>
<dbReference type="GO" id="GO:0006281">
    <property type="term" value="P:DNA repair"/>
    <property type="evidence" value="ECO:0007669"/>
    <property type="project" value="UniProtKB-UniRule"/>
</dbReference>
<feature type="compositionally biased region" description="Basic residues" evidence="8">
    <location>
        <begin position="327"/>
        <end position="337"/>
    </location>
</feature>
<accession>A0A6A5XRN0</accession>
<dbReference type="GO" id="GO:0030915">
    <property type="term" value="C:Smc5-Smc6 complex"/>
    <property type="evidence" value="ECO:0007669"/>
    <property type="project" value="UniProtKB-UniRule"/>
</dbReference>
<dbReference type="EMBL" id="ML978069">
    <property type="protein sequence ID" value="KAF2015401.1"/>
    <property type="molecule type" value="Genomic_DNA"/>
</dbReference>
<dbReference type="Pfam" id="PF15412">
    <property type="entry name" value="Nse4-Nse3_bdg"/>
    <property type="match status" value="1"/>
</dbReference>
<sequence length="525" mass="58711">MARLNTRLSSTPQTGRSSTVDSLYRDPTPASHQRVNGFNGASRLSSYSVVSPAPSSSSDKENNIPDSRENTPKPTQSNRSRLDTTRLMTPTSGGSSSRSHTGHGNKRRRTGDYSLEGSSPGIYEDEDASEEGDNVNGTPTGDDIHEDEGGDEDDEENTKYYDPQQDPELRRQVRANIRKNHREMEDNRDELIKPDNNLLLTHLRKQDHYMGKVKQTADAALDARVIVFASDLANKKLNNSLNGNNGVGIDIDQFVSRCIHFMNSGGDIVNDDDSRTQTRRGGFQQDEDESGDGLDWGVLGRGACYPNNVRPPVSSFLLGPLSVQRRARTTQARRARSQRQPLGPATRPQELSQSDIKQSENANLSHMVNRIRTILKDHIDKGVERVEEELNEIDGDPDSEDEAAACRRHRVQRTEANEPAVSLFDFAINPNSFGQTVENLFYVSFLIRESNASIEQDGDGLPVLVPAQPYSVQEQRERKIEKHQAVFRIDWPTWKELIDAFDIKTSLIPHRVDEETNVTSGGWYG</sequence>
<reference evidence="11" key="1">
    <citation type="journal article" date="2020" name="Stud. Mycol.">
        <title>101 Dothideomycetes genomes: a test case for predicting lifestyles and emergence of pathogens.</title>
        <authorList>
            <person name="Haridas S."/>
            <person name="Albert R."/>
            <person name="Binder M."/>
            <person name="Bloem J."/>
            <person name="Labutti K."/>
            <person name="Salamov A."/>
            <person name="Andreopoulos B."/>
            <person name="Baker S."/>
            <person name="Barry K."/>
            <person name="Bills G."/>
            <person name="Bluhm B."/>
            <person name="Cannon C."/>
            <person name="Castanera R."/>
            <person name="Culley D."/>
            <person name="Daum C."/>
            <person name="Ezra D."/>
            <person name="Gonzalez J."/>
            <person name="Henrissat B."/>
            <person name="Kuo A."/>
            <person name="Liang C."/>
            <person name="Lipzen A."/>
            <person name="Lutzoni F."/>
            <person name="Magnuson J."/>
            <person name="Mondo S."/>
            <person name="Nolan M."/>
            <person name="Ohm R."/>
            <person name="Pangilinan J."/>
            <person name="Park H.-J."/>
            <person name="Ramirez L."/>
            <person name="Alfaro M."/>
            <person name="Sun H."/>
            <person name="Tritt A."/>
            <person name="Yoshinaga Y."/>
            <person name="Zwiers L.-H."/>
            <person name="Turgeon B."/>
            <person name="Goodwin S."/>
            <person name="Spatafora J."/>
            <person name="Crous P."/>
            <person name="Grigoriev I."/>
        </authorList>
    </citation>
    <scope>NUCLEOTIDE SEQUENCE</scope>
    <source>
        <strain evidence="11">CBS 175.79</strain>
    </source>
</reference>
<dbReference type="InterPro" id="IPR029225">
    <property type="entry name" value="Nse4_Nse3-bd"/>
</dbReference>